<dbReference type="PANTHER" id="PTHR21580">
    <property type="entry name" value="SHIPPO-1-RELATED"/>
    <property type="match status" value="1"/>
</dbReference>
<dbReference type="AlphaFoldDB" id="I4DRC1"/>
<evidence type="ECO:0000313" key="2">
    <source>
        <dbReference type="EMBL" id="BAM20461.1"/>
    </source>
</evidence>
<evidence type="ECO:0000256" key="1">
    <source>
        <dbReference type="SAM" id="MobiDB-lite"/>
    </source>
</evidence>
<protein>
    <submittedName>
        <fullName evidence="2">Simila to CG8086</fullName>
    </submittedName>
</protein>
<proteinExistence type="evidence at transcript level"/>
<dbReference type="GO" id="GO:0005856">
    <property type="term" value="C:cytoskeleton"/>
    <property type="evidence" value="ECO:0007669"/>
    <property type="project" value="TreeGrafter"/>
</dbReference>
<sequence length="392" mass="43425">MMPNGPQYTFRIKSDTIKVQDTPAPNSYNIPTTVQTPLYTISGRHKEPIDERLKVPSPGTYNPEKSYKFVLTYSPQYTFGVKIQTDKYADSPAPNTYRIPSVLDTPVYTLSGRHKIPVDDRALVPAPGTYSPEKVQLSKTPQITFGIKHSPRLGQLRPITPQQQTENDTARNVSTPRSNTGSPRYETQYTNENISNNTISQNYVDDSNESNINVYDTRTHVTHIRSPSEARSTTATPEPVQETLTQEIVWLPEKPIRRGSYTIDKSDGNGTFERYNRNEVVPVEGGVVHLHESGERGGSNTSQHYQDSVEREGYKQVTDKSVSNTNAFEKKQSGSQEVRTNTDVQHLPNGGTSTTTTTTTVKKIGTAAKAASSTANVTRTKVAVTSRDVGAK</sequence>
<name>I4DRC1_PAPPL</name>
<dbReference type="InterPro" id="IPR051291">
    <property type="entry name" value="CIMAP"/>
</dbReference>
<feature type="compositionally biased region" description="Polar residues" evidence="1">
    <location>
        <begin position="160"/>
        <end position="188"/>
    </location>
</feature>
<feature type="region of interest" description="Disordered" evidence="1">
    <location>
        <begin position="159"/>
        <end position="188"/>
    </location>
</feature>
<dbReference type="Pfam" id="PF07004">
    <property type="entry name" value="SHIPPO-rpt"/>
    <property type="match status" value="3"/>
</dbReference>
<feature type="region of interest" description="Disordered" evidence="1">
    <location>
        <begin position="323"/>
        <end position="357"/>
    </location>
</feature>
<accession>I4DRC1</accession>
<organism evidence="2">
    <name type="scientific">Papilio polytes</name>
    <name type="common">Common mormon</name>
    <name type="synonym">Swallowtail butterfly</name>
    <dbReference type="NCBI Taxonomy" id="76194"/>
    <lineage>
        <taxon>Eukaryota</taxon>
        <taxon>Metazoa</taxon>
        <taxon>Ecdysozoa</taxon>
        <taxon>Arthropoda</taxon>
        <taxon>Hexapoda</taxon>
        <taxon>Insecta</taxon>
        <taxon>Pterygota</taxon>
        <taxon>Neoptera</taxon>
        <taxon>Endopterygota</taxon>
        <taxon>Lepidoptera</taxon>
        <taxon>Glossata</taxon>
        <taxon>Ditrysia</taxon>
        <taxon>Papilionoidea</taxon>
        <taxon>Papilionidae</taxon>
        <taxon>Papilioninae</taxon>
        <taxon>Papilio</taxon>
    </lineage>
</organism>
<reference evidence="2" key="1">
    <citation type="journal article" date="2012" name="BMC Biol.">
        <title>Comprehensive microarray-based analysis for stage-specific larval camouflage pattern-associated genes in the swallowtail butterfly, Papilio xuthus.</title>
        <authorList>
            <person name="Futahashi R."/>
            <person name="Shirataki H."/>
            <person name="Narita T."/>
            <person name="Mita K."/>
            <person name="Fujiwara H."/>
        </authorList>
    </citation>
    <scope>NUCLEOTIDE SEQUENCE</scope>
    <source>
        <tissue evidence="2">Epidermis</tissue>
    </source>
</reference>
<dbReference type="PANTHER" id="PTHR21580:SF28">
    <property type="entry name" value="BOREALIN N-TERMINAL DOMAIN-CONTAINING PROTEIN-RELATED"/>
    <property type="match status" value="1"/>
</dbReference>
<feature type="compositionally biased region" description="Polar residues" evidence="1">
    <location>
        <begin position="323"/>
        <end position="344"/>
    </location>
</feature>
<dbReference type="InterPro" id="IPR010736">
    <property type="entry name" value="SHIPPO-rpt"/>
</dbReference>
<feature type="region of interest" description="Disordered" evidence="1">
    <location>
        <begin position="369"/>
        <end position="392"/>
    </location>
</feature>
<dbReference type="EMBL" id="AK405058">
    <property type="protein sequence ID" value="BAM20461.1"/>
    <property type="molecule type" value="mRNA"/>
</dbReference>